<dbReference type="Proteomes" id="UP000199013">
    <property type="component" value="Unassembled WGS sequence"/>
</dbReference>
<gene>
    <name evidence="2" type="ORF">FDG2_5911</name>
</gene>
<proteinExistence type="predicted"/>
<name>A0A1C3PFW4_9ACTN</name>
<evidence type="ECO:0000313" key="3">
    <source>
        <dbReference type="Proteomes" id="UP000199013"/>
    </source>
</evidence>
<organism evidence="2 3">
    <name type="scientific">Candidatus Protofrankia californiensis</name>
    <dbReference type="NCBI Taxonomy" id="1839754"/>
    <lineage>
        <taxon>Bacteria</taxon>
        <taxon>Bacillati</taxon>
        <taxon>Actinomycetota</taxon>
        <taxon>Actinomycetes</taxon>
        <taxon>Frankiales</taxon>
        <taxon>Frankiaceae</taxon>
        <taxon>Protofrankia</taxon>
    </lineage>
</organism>
<accession>A0A1C3PFW4</accession>
<reference evidence="3" key="1">
    <citation type="submission" date="2016-02" db="EMBL/GenBank/DDBJ databases">
        <authorList>
            <person name="Wibberg D."/>
        </authorList>
    </citation>
    <scope>NUCLEOTIDE SEQUENCE [LARGE SCALE GENOMIC DNA]</scope>
</reference>
<dbReference type="AlphaFoldDB" id="A0A1C3PFW4"/>
<feature type="region of interest" description="Disordered" evidence="1">
    <location>
        <begin position="1"/>
        <end position="41"/>
    </location>
</feature>
<feature type="compositionally biased region" description="Basic and acidic residues" evidence="1">
    <location>
        <begin position="12"/>
        <end position="27"/>
    </location>
</feature>
<evidence type="ECO:0000313" key="2">
    <source>
        <dbReference type="EMBL" id="SBW28721.1"/>
    </source>
</evidence>
<keyword evidence="3" id="KW-1185">Reference proteome</keyword>
<evidence type="ECO:0000256" key="1">
    <source>
        <dbReference type="SAM" id="MobiDB-lite"/>
    </source>
</evidence>
<sequence>MPSALSRALRGRGSEDPHLADDPRLDLKSVATRGAVNRSPT</sequence>
<dbReference type="EMBL" id="FLUV01002444">
    <property type="protein sequence ID" value="SBW28721.1"/>
    <property type="molecule type" value="Genomic_DNA"/>
</dbReference>
<protein>
    <submittedName>
        <fullName evidence="2">Uncharacterized protein</fullName>
    </submittedName>
</protein>